<dbReference type="InterPro" id="IPR029486">
    <property type="entry name" value="GH97_N"/>
</dbReference>
<dbReference type="GO" id="GO:0016798">
    <property type="term" value="F:hydrolase activity, acting on glycosyl bonds"/>
    <property type="evidence" value="ECO:0007669"/>
    <property type="project" value="UniProtKB-KW"/>
</dbReference>
<dbReference type="RefSeq" id="WP_313984823.1">
    <property type="nucleotide sequence ID" value="NZ_JASJOS010000013.1"/>
</dbReference>
<evidence type="ECO:0000259" key="8">
    <source>
        <dbReference type="Pfam" id="PF14509"/>
    </source>
</evidence>
<gene>
    <name evidence="9" type="ORF">QNI16_26395</name>
</gene>
<dbReference type="Gene3D" id="3.20.20.70">
    <property type="entry name" value="Aldolase class I"/>
    <property type="match status" value="1"/>
</dbReference>
<dbReference type="GO" id="GO:0030246">
    <property type="term" value="F:carbohydrate binding"/>
    <property type="evidence" value="ECO:0007669"/>
    <property type="project" value="InterPro"/>
</dbReference>
<dbReference type="InterPro" id="IPR014718">
    <property type="entry name" value="GH-type_carb-bd"/>
</dbReference>
<evidence type="ECO:0000256" key="2">
    <source>
        <dbReference type="ARBA" id="ARBA00011245"/>
    </source>
</evidence>
<evidence type="ECO:0000259" key="7">
    <source>
        <dbReference type="Pfam" id="PF14508"/>
    </source>
</evidence>
<dbReference type="PANTHER" id="PTHR35803">
    <property type="entry name" value="GLUCAN 1,4-ALPHA-GLUCOSIDASE SUSB-RELATED"/>
    <property type="match status" value="1"/>
</dbReference>
<accession>A0AAE3QV23</accession>
<evidence type="ECO:0000256" key="1">
    <source>
        <dbReference type="ARBA" id="ARBA00001913"/>
    </source>
</evidence>
<dbReference type="PANTHER" id="PTHR35803:SF2">
    <property type="entry name" value="RETAINING ALPHA-GALACTOSIDASE"/>
    <property type="match status" value="1"/>
</dbReference>
<dbReference type="Pfam" id="PF14508">
    <property type="entry name" value="GH97_N"/>
    <property type="match status" value="1"/>
</dbReference>
<protein>
    <submittedName>
        <fullName evidence="9">Glycoside hydrolase family 97 protein</fullName>
    </submittedName>
</protein>
<sequence length="665" mass="75644">MKKTNLALLSLFGLGLCYPFTLYAQKNKTFQLLSPNSTIQLTVEAGKKMQWSVKHGSESIIEPSPLSLKLAGGEVLGDAAKITSSKTTKINQQINALNYKKDIVPDQYNQLVLNCKGGFGIIFRAYNDGVAYRFFTTRKDSLTIENEEAGFHFREDYQAYIPYVNDPHNNDVFETSFENNYQHIALSKVKKDTLAFAPILVELPNNKKAVITEVDLEEYPGMFLQASRQGYALQGKFAPYPLEEKKAGHNNLQAYVMKRANYIAKTAGTRSFPWRTVIISATDAELLNNDMVYKLASPSRIKDLSWIKPGKVAWDWWNDWNITNVNFQAGINTATYKYYIDFATKHKIENILLDEGWADSQDIMKIVPEINLQEIVDYGKSKNVGVWLWGGWLPLDQKMDLALSTYSKMGIKGFKIDFMDRDDQKMVNFFYRFAQKAAEHKIMLDYHGAYKPTGLQRTYPNVLNFEGVRGLENVKWSNTDFPLYDCTIPFIRMIAGPMDYTPGAMINANKGSFRAINSSPMSQGTRCHQLAMYVIFEAPFEMLCDNPTNYMREEESTRFITSIPTTFDQTVALDGKVSEYCAIARKKKDTWYVGTMTNWTPRDILLDLSFLGAGNFEAEIFKDGVNADRNGIDYKREVIKVSSKDKLKIHMAGGGGWTARIYPVK</sequence>
<keyword evidence="4" id="KW-0106">Calcium</keyword>
<dbReference type="InterPro" id="IPR052720">
    <property type="entry name" value="Glycosyl_hydrolase_97"/>
</dbReference>
<dbReference type="InterPro" id="IPR013785">
    <property type="entry name" value="Aldolase_TIM"/>
</dbReference>
<keyword evidence="3 9" id="KW-0378">Hydrolase</keyword>
<dbReference type="Gene3D" id="2.70.98.10">
    <property type="match status" value="1"/>
</dbReference>
<feature type="domain" description="Glycosyl-hydrolase 97 N-terminal" evidence="7">
    <location>
        <begin position="33"/>
        <end position="298"/>
    </location>
</feature>
<proteinExistence type="predicted"/>
<evidence type="ECO:0000256" key="5">
    <source>
        <dbReference type="ARBA" id="ARBA00023295"/>
    </source>
</evidence>
<dbReference type="EMBL" id="JASJOS010000013">
    <property type="protein sequence ID" value="MDJ1484055.1"/>
    <property type="molecule type" value="Genomic_DNA"/>
</dbReference>
<dbReference type="InterPro" id="IPR029483">
    <property type="entry name" value="GH97_C"/>
</dbReference>
<evidence type="ECO:0000256" key="3">
    <source>
        <dbReference type="ARBA" id="ARBA00022801"/>
    </source>
</evidence>
<dbReference type="Pfam" id="PF14509">
    <property type="entry name" value="GH97_C"/>
    <property type="match status" value="1"/>
</dbReference>
<dbReference type="InterPro" id="IPR013780">
    <property type="entry name" value="Glyco_hydro_b"/>
</dbReference>
<comment type="cofactor">
    <cofactor evidence="1">
        <name>Ca(2+)</name>
        <dbReference type="ChEBI" id="CHEBI:29108"/>
    </cofactor>
</comment>
<reference evidence="9" key="1">
    <citation type="submission" date="2023-05" db="EMBL/GenBank/DDBJ databases">
        <authorList>
            <person name="Zhang X."/>
        </authorList>
    </citation>
    <scope>NUCLEOTIDE SEQUENCE</scope>
    <source>
        <strain evidence="9">YF14B1</strain>
    </source>
</reference>
<dbReference type="Pfam" id="PF10566">
    <property type="entry name" value="Glyco_hydro_97"/>
    <property type="match status" value="1"/>
</dbReference>
<dbReference type="Proteomes" id="UP001241110">
    <property type="component" value="Unassembled WGS sequence"/>
</dbReference>
<dbReference type="InterPro" id="IPR017853">
    <property type="entry name" value="GH"/>
</dbReference>
<feature type="domain" description="Glycosyl-hydrolase 97 C-terminal oligomerisation" evidence="8">
    <location>
        <begin position="566"/>
        <end position="661"/>
    </location>
</feature>
<evidence type="ECO:0000256" key="4">
    <source>
        <dbReference type="ARBA" id="ARBA00022837"/>
    </source>
</evidence>
<organism evidence="9 10">
    <name type="scientific">Xanthocytophaga flava</name>
    <dbReference type="NCBI Taxonomy" id="3048013"/>
    <lineage>
        <taxon>Bacteria</taxon>
        <taxon>Pseudomonadati</taxon>
        <taxon>Bacteroidota</taxon>
        <taxon>Cytophagia</taxon>
        <taxon>Cytophagales</taxon>
        <taxon>Rhodocytophagaceae</taxon>
        <taxon>Xanthocytophaga</taxon>
    </lineage>
</organism>
<evidence type="ECO:0000313" key="9">
    <source>
        <dbReference type="EMBL" id="MDJ1484055.1"/>
    </source>
</evidence>
<name>A0AAE3QV23_9BACT</name>
<evidence type="ECO:0000259" key="6">
    <source>
        <dbReference type="Pfam" id="PF10566"/>
    </source>
</evidence>
<evidence type="ECO:0000313" key="10">
    <source>
        <dbReference type="Proteomes" id="UP001241110"/>
    </source>
</evidence>
<comment type="caution">
    <text evidence="9">The sequence shown here is derived from an EMBL/GenBank/DDBJ whole genome shotgun (WGS) entry which is preliminary data.</text>
</comment>
<dbReference type="InterPro" id="IPR019563">
    <property type="entry name" value="GH97_catalytic"/>
</dbReference>
<dbReference type="AlphaFoldDB" id="A0AAE3QV23"/>
<dbReference type="SUPFAM" id="SSF51445">
    <property type="entry name" value="(Trans)glycosidases"/>
    <property type="match status" value="1"/>
</dbReference>
<feature type="domain" description="Glycosyl-hydrolase 97 catalytic" evidence="6">
    <location>
        <begin position="316"/>
        <end position="468"/>
    </location>
</feature>
<comment type="subunit">
    <text evidence="2">Monomer.</text>
</comment>
<keyword evidence="5" id="KW-0326">Glycosidase</keyword>
<dbReference type="Gene3D" id="2.60.40.1180">
    <property type="entry name" value="Golgi alpha-mannosidase II"/>
    <property type="match status" value="1"/>
</dbReference>